<organism evidence="1 2">
    <name type="scientific">Actinospica durhamensis</name>
    <dbReference type="NCBI Taxonomy" id="1508375"/>
    <lineage>
        <taxon>Bacteria</taxon>
        <taxon>Bacillati</taxon>
        <taxon>Actinomycetota</taxon>
        <taxon>Actinomycetes</taxon>
        <taxon>Catenulisporales</taxon>
        <taxon>Actinospicaceae</taxon>
        <taxon>Actinospica</taxon>
    </lineage>
</organism>
<dbReference type="Pfam" id="PF05988">
    <property type="entry name" value="DUF899"/>
    <property type="match status" value="1"/>
</dbReference>
<comment type="caution">
    <text evidence="1">The sequence shown here is derived from an EMBL/GenBank/DDBJ whole genome shotgun (WGS) entry which is preliminary data.</text>
</comment>
<protein>
    <submittedName>
        <fullName evidence="1">DUF899 domain-containing protein</fullName>
    </submittedName>
</protein>
<dbReference type="EMBL" id="JAGSOG010000112">
    <property type="protein sequence ID" value="MBR7835849.1"/>
    <property type="molecule type" value="Genomic_DNA"/>
</dbReference>
<dbReference type="Proteomes" id="UP000675781">
    <property type="component" value="Unassembled WGS sequence"/>
</dbReference>
<name>A0A941EXN5_9ACTN</name>
<dbReference type="Gene3D" id="3.40.30.10">
    <property type="entry name" value="Glutaredoxin"/>
    <property type="match status" value="1"/>
</dbReference>
<dbReference type="InterPro" id="IPR036249">
    <property type="entry name" value="Thioredoxin-like_sf"/>
</dbReference>
<sequence length="240" mass="27085">MALPEIVSREEWLAARKALLVREKEATRARDALNADRRRLPMVRVETEYVFEGPEGKASLAELFHGKRQLMLQHVMFHPDWEKACPSCTAGIDEFAPGLLKHLHARETEYVLVSRAPYDKLKAYAEEHGWFLNWYSSYGTDFNRDFGVTLDADAGLVEYNYGSRPELVGAGETSEQPGVSVFLKEGDGLFHTYSAFARGVDHIGGAYSLLDLTALGRQEAWEEPKGRYERARTAVPDFAQ</sequence>
<dbReference type="SUPFAM" id="SSF52833">
    <property type="entry name" value="Thioredoxin-like"/>
    <property type="match status" value="1"/>
</dbReference>
<accession>A0A941EXN5</accession>
<dbReference type="AlphaFoldDB" id="A0A941EXN5"/>
<gene>
    <name evidence="1" type="ORF">KDL01_21425</name>
</gene>
<evidence type="ECO:0000313" key="2">
    <source>
        <dbReference type="Proteomes" id="UP000675781"/>
    </source>
</evidence>
<reference evidence="1" key="1">
    <citation type="submission" date="2021-04" db="EMBL/GenBank/DDBJ databases">
        <title>Genome based classification of Actinospica acidithermotolerans sp. nov., an actinobacterium isolated from an Indonesian hot spring.</title>
        <authorList>
            <person name="Kusuma A.B."/>
            <person name="Putra K.E."/>
            <person name="Nafisah S."/>
            <person name="Loh J."/>
            <person name="Nouioui I."/>
            <person name="Goodfellow M."/>
        </authorList>
    </citation>
    <scope>NUCLEOTIDE SEQUENCE</scope>
    <source>
        <strain evidence="1">CSCA 57</strain>
    </source>
</reference>
<proteinExistence type="predicted"/>
<keyword evidence="2" id="KW-1185">Reference proteome</keyword>
<dbReference type="RefSeq" id="WP_212530339.1">
    <property type="nucleotide sequence ID" value="NZ_JAGSOG010000112.1"/>
</dbReference>
<evidence type="ECO:0000313" key="1">
    <source>
        <dbReference type="EMBL" id="MBR7835849.1"/>
    </source>
</evidence>
<dbReference type="InterPro" id="IPR010296">
    <property type="entry name" value="DUF899_thioredox"/>
</dbReference>